<keyword evidence="2" id="KW-1185">Reference proteome</keyword>
<dbReference type="AlphaFoldDB" id="A0A809S4K8"/>
<dbReference type="EMBL" id="AP021881">
    <property type="protein sequence ID" value="BBP01938.1"/>
    <property type="molecule type" value="Genomic_DNA"/>
</dbReference>
<evidence type="ECO:0000313" key="1">
    <source>
        <dbReference type="EMBL" id="BBP01938.1"/>
    </source>
</evidence>
<evidence type="ECO:0000313" key="2">
    <source>
        <dbReference type="Proteomes" id="UP000463939"/>
    </source>
</evidence>
<protein>
    <recommendedName>
        <fullName evidence="3">YqjK-like protein</fullName>
    </recommendedName>
</protein>
<proteinExistence type="predicted"/>
<sequence length="92" mass="10467">MSKKLCLLIERRNHLVARAASQRLALAVSIAPWRTPLARVDRGLMVLRYLKQHPAWLIGGGLVLAAFRPVRIGSWLGRGWLAWKVMRQLSDK</sequence>
<gene>
    <name evidence="1" type="ORF">SFSGTM_26460</name>
</gene>
<organism evidence="1 2">
    <name type="scientific">Sulfuriferula nivalis</name>
    <dbReference type="NCBI Taxonomy" id="2675298"/>
    <lineage>
        <taxon>Bacteria</taxon>
        <taxon>Pseudomonadati</taxon>
        <taxon>Pseudomonadota</taxon>
        <taxon>Betaproteobacteria</taxon>
        <taxon>Nitrosomonadales</taxon>
        <taxon>Sulfuricellaceae</taxon>
        <taxon>Sulfuriferula</taxon>
    </lineage>
</organism>
<name>A0A809S4K8_9PROT</name>
<evidence type="ECO:0008006" key="3">
    <source>
        <dbReference type="Google" id="ProtNLM"/>
    </source>
</evidence>
<reference evidence="2" key="1">
    <citation type="submission" date="2019-11" db="EMBL/GenBank/DDBJ databases">
        <title>Isolation and characterization of a novel species in the genus Sulfuriferula.</title>
        <authorList>
            <person name="Mochizuki J."/>
            <person name="Kojima H."/>
            <person name="Fukui M."/>
        </authorList>
    </citation>
    <scope>NUCLEOTIDE SEQUENCE [LARGE SCALE GENOMIC DNA]</scope>
    <source>
        <strain evidence="2">SGTM</strain>
    </source>
</reference>
<dbReference type="InterPro" id="IPR025612">
    <property type="entry name" value="YqjK"/>
</dbReference>
<dbReference type="Pfam" id="PF13997">
    <property type="entry name" value="YqjK"/>
    <property type="match status" value="1"/>
</dbReference>
<dbReference type="KEGG" id="sniv:SFSGTM_26460"/>
<accession>A0A809S4K8</accession>
<dbReference type="Proteomes" id="UP000463939">
    <property type="component" value="Chromosome"/>
</dbReference>